<protein>
    <submittedName>
        <fullName evidence="2">Aminoglycoside phosphotransferase family protein</fullName>
    </submittedName>
</protein>
<dbReference type="PANTHER" id="PTHR21064">
    <property type="entry name" value="AMINOGLYCOSIDE PHOSPHOTRANSFERASE DOMAIN-CONTAINING PROTEIN-RELATED"/>
    <property type="match status" value="1"/>
</dbReference>
<dbReference type="InterPro" id="IPR002575">
    <property type="entry name" value="Aminoglycoside_PTrfase"/>
</dbReference>
<sequence>MESQYNKEDVEGILSHFFIRGKVASITPFGSGHINSTFYVKNTDSNEPDYLLQKINHSVFKDVPGLIGNILLVTSHLKEKLKDVPGADPDKEVLTLVETKSAGFFTKDANGNYWRAYYFIKDTKSYDQVETPKQAFETGKAFGRFQKLLSDLDAAQLCHTIPNFHNIEMRLQQLHEAIDADPKGRVKEVKFIIDFINERAWQMGAVLRAGREGKLPLRIIHYDTKLNNVLLNKNDEVQCVIDLDTVMPGYVAYDFGDAIRTIINTSAEDEKQLDKINLNIPLFKAYTEGYFAEASGFLTENEIESLSHGMVLLPYMQTVRFLTDYIQGDTYYKIHFPGHNLQRSVAQMQLLNRIENEYDVLKGIIKDVAY</sequence>
<feature type="domain" description="Aminoglycoside phosphotransferase" evidence="1">
    <location>
        <begin position="26"/>
        <end position="268"/>
    </location>
</feature>
<dbReference type="Gene3D" id="3.90.1200.10">
    <property type="match status" value="1"/>
</dbReference>
<dbReference type="EMBL" id="RXOC01000016">
    <property type="protein sequence ID" value="RXF67624.1"/>
    <property type="molecule type" value="Genomic_DNA"/>
</dbReference>
<reference evidence="2 3" key="1">
    <citation type="submission" date="2018-12" db="EMBL/GenBank/DDBJ databases">
        <title>The Draft Genome Sequence of the Soil Bacterium Pedobacter tournemirensis R1.</title>
        <authorList>
            <person name="He J."/>
        </authorList>
    </citation>
    <scope>NUCLEOTIDE SEQUENCE [LARGE SCALE GENOMIC DNA]</scope>
    <source>
        <strain evidence="2 3">R1</strain>
    </source>
</reference>
<proteinExistence type="predicted"/>
<dbReference type="GO" id="GO:0016740">
    <property type="term" value="F:transferase activity"/>
    <property type="evidence" value="ECO:0007669"/>
    <property type="project" value="UniProtKB-KW"/>
</dbReference>
<evidence type="ECO:0000313" key="2">
    <source>
        <dbReference type="EMBL" id="RXF67624.1"/>
    </source>
</evidence>
<dbReference type="PANTHER" id="PTHR21064:SF5">
    <property type="entry name" value="SLR1880 PROTEIN"/>
    <property type="match status" value="1"/>
</dbReference>
<evidence type="ECO:0000259" key="1">
    <source>
        <dbReference type="Pfam" id="PF01636"/>
    </source>
</evidence>
<organism evidence="2 3">
    <name type="scientific">Arcticibacter tournemirensis</name>
    <dbReference type="NCBI Taxonomy" id="699437"/>
    <lineage>
        <taxon>Bacteria</taxon>
        <taxon>Pseudomonadati</taxon>
        <taxon>Bacteroidota</taxon>
        <taxon>Sphingobacteriia</taxon>
        <taxon>Sphingobacteriales</taxon>
        <taxon>Sphingobacteriaceae</taxon>
        <taxon>Arcticibacter</taxon>
    </lineage>
</organism>
<dbReference type="InterPro" id="IPR050249">
    <property type="entry name" value="Pseudomonas-type_ThrB"/>
</dbReference>
<name>A0A4Q0M417_9SPHI</name>
<gene>
    <name evidence="2" type="ORF">EKH83_18750</name>
</gene>
<dbReference type="SUPFAM" id="SSF56112">
    <property type="entry name" value="Protein kinase-like (PK-like)"/>
    <property type="match status" value="1"/>
</dbReference>
<keyword evidence="2" id="KW-0808">Transferase</keyword>
<dbReference type="InterPro" id="IPR011009">
    <property type="entry name" value="Kinase-like_dom_sf"/>
</dbReference>
<dbReference type="AlphaFoldDB" id="A0A4Q0M417"/>
<comment type="caution">
    <text evidence="2">The sequence shown here is derived from an EMBL/GenBank/DDBJ whole genome shotgun (WGS) entry which is preliminary data.</text>
</comment>
<dbReference type="Pfam" id="PF01636">
    <property type="entry name" value="APH"/>
    <property type="match status" value="1"/>
</dbReference>
<dbReference type="RefSeq" id="WP_128770995.1">
    <property type="nucleotide sequence ID" value="NZ_RXOC01000016.1"/>
</dbReference>
<dbReference type="Proteomes" id="UP000290848">
    <property type="component" value="Unassembled WGS sequence"/>
</dbReference>
<evidence type="ECO:0000313" key="3">
    <source>
        <dbReference type="Proteomes" id="UP000290848"/>
    </source>
</evidence>
<accession>A0A4Q0M417</accession>